<name>A0ABR1FJI3_AURAN</name>
<proteinExistence type="predicted"/>
<evidence type="ECO:0000313" key="6">
    <source>
        <dbReference type="Proteomes" id="UP001363151"/>
    </source>
</evidence>
<dbReference type="PANTHER" id="PTHR23236">
    <property type="entry name" value="EUKARYOTIC TRANSLATION INITIATION FACTOR 4B/4H"/>
    <property type="match status" value="1"/>
</dbReference>
<comment type="caution">
    <text evidence="5">The sequence shown here is derived from an EMBL/GenBank/DDBJ whole genome shotgun (WGS) entry which is preliminary data.</text>
</comment>
<evidence type="ECO:0000256" key="2">
    <source>
        <dbReference type="PROSITE-ProRule" id="PRU00176"/>
    </source>
</evidence>
<organism evidence="5 6">
    <name type="scientific">Aureococcus anophagefferens</name>
    <name type="common">Harmful bloom alga</name>
    <dbReference type="NCBI Taxonomy" id="44056"/>
    <lineage>
        <taxon>Eukaryota</taxon>
        <taxon>Sar</taxon>
        <taxon>Stramenopiles</taxon>
        <taxon>Ochrophyta</taxon>
        <taxon>Pelagophyceae</taxon>
        <taxon>Pelagomonadales</taxon>
        <taxon>Pelagomonadaceae</taxon>
        <taxon>Aureococcus</taxon>
    </lineage>
</organism>
<evidence type="ECO:0000259" key="4">
    <source>
        <dbReference type="PROSITE" id="PS50102"/>
    </source>
</evidence>
<gene>
    <name evidence="5" type="ORF">SO694_00031129</name>
</gene>
<feature type="compositionally biased region" description="Basic and acidic residues" evidence="3">
    <location>
        <begin position="1"/>
        <end position="17"/>
    </location>
</feature>
<evidence type="ECO:0000313" key="5">
    <source>
        <dbReference type="EMBL" id="KAK7232038.1"/>
    </source>
</evidence>
<feature type="compositionally biased region" description="Basic and acidic residues" evidence="3">
    <location>
        <begin position="67"/>
        <end position="88"/>
    </location>
</feature>
<dbReference type="SMART" id="SM00360">
    <property type="entry name" value="RRM"/>
    <property type="match status" value="2"/>
</dbReference>
<feature type="region of interest" description="Disordered" evidence="3">
    <location>
        <begin position="210"/>
        <end position="233"/>
    </location>
</feature>
<dbReference type="PANTHER" id="PTHR23236:SF11">
    <property type="entry name" value="EUKARYOTIC TRANSLATION INITIATION FACTOR 4H"/>
    <property type="match status" value="1"/>
</dbReference>
<evidence type="ECO:0000256" key="1">
    <source>
        <dbReference type="ARBA" id="ARBA00022884"/>
    </source>
</evidence>
<dbReference type="InterPro" id="IPR035979">
    <property type="entry name" value="RBD_domain_sf"/>
</dbReference>
<evidence type="ECO:0000256" key="3">
    <source>
        <dbReference type="SAM" id="MobiDB-lite"/>
    </source>
</evidence>
<accession>A0ABR1FJI3</accession>
<sequence>MGESTMTKEEKKALKAEKKARKAAEAGVGEDVDEKAAKKAKKAAKKAKKEADGENVESPTPAKKAKKESAEEATPSKDVEMSEADAKAAKKAKKAAKKAAKEAAAEKEEAAPAKEEAAAAPAEEKAAAAAPAGEGDVKSVFCTNLSWSIDDAALTSHFASAGTVTSIKWIEDRDTGRFKGMGVAEFETAAQAQKAVEACNETEVAGRTMYCRLDNPKPKSDKPKREPRPLKPKPEGGCKLYCGNLSYDIDDAAVRAFFDPLTLNSIRWVTDRNSGDFKGCGFVEFATTEEADSGMAKQGEQLMGRAIRLDWAEDKPKSW</sequence>
<protein>
    <recommendedName>
        <fullName evidence="4">RRM domain-containing protein</fullName>
    </recommendedName>
</protein>
<dbReference type="Pfam" id="PF00076">
    <property type="entry name" value="RRM_1"/>
    <property type="match status" value="2"/>
</dbReference>
<reference evidence="5 6" key="1">
    <citation type="submission" date="2024-03" db="EMBL/GenBank/DDBJ databases">
        <title>Aureococcus anophagefferens CCMP1851 and Kratosvirus quantuckense: Draft genome of a second virus-susceptible host strain in the model system.</title>
        <authorList>
            <person name="Chase E."/>
            <person name="Truchon A.R."/>
            <person name="Schepens W."/>
            <person name="Wilhelm S.W."/>
        </authorList>
    </citation>
    <scope>NUCLEOTIDE SEQUENCE [LARGE SCALE GENOMIC DNA]</scope>
    <source>
        <strain evidence="5 6">CCMP1851</strain>
    </source>
</reference>
<dbReference type="SUPFAM" id="SSF54928">
    <property type="entry name" value="RNA-binding domain, RBD"/>
    <property type="match status" value="2"/>
</dbReference>
<dbReference type="Gene3D" id="3.30.70.330">
    <property type="match status" value="2"/>
</dbReference>
<keyword evidence="6" id="KW-1185">Reference proteome</keyword>
<dbReference type="InterPro" id="IPR012677">
    <property type="entry name" value="Nucleotide-bd_a/b_plait_sf"/>
</dbReference>
<feature type="compositionally biased region" description="Basic and acidic residues" evidence="3">
    <location>
        <begin position="99"/>
        <end position="126"/>
    </location>
</feature>
<feature type="compositionally biased region" description="Basic residues" evidence="3">
    <location>
        <begin position="89"/>
        <end position="98"/>
    </location>
</feature>
<dbReference type="EMBL" id="JBBJCI010000371">
    <property type="protein sequence ID" value="KAK7232038.1"/>
    <property type="molecule type" value="Genomic_DNA"/>
</dbReference>
<keyword evidence="1 2" id="KW-0694">RNA-binding</keyword>
<feature type="compositionally biased region" description="Basic residues" evidence="3">
    <location>
        <begin position="38"/>
        <end position="48"/>
    </location>
</feature>
<dbReference type="InterPro" id="IPR000504">
    <property type="entry name" value="RRM_dom"/>
</dbReference>
<dbReference type="Proteomes" id="UP001363151">
    <property type="component" value="Unassembled WGS sequence"/>
</dbReference>
<feature type="domain" description="RRM" evidence="4">
    <location>
        <begin position="138"/>
        <end position="216"/>
    </location>
</feature>
<dbReference type="PROSITE" id="PS50102">
    <property type="entry name" value="RRM"/>
    <property type="match status" value="2"/>
</dbReference>
<feature type="domain" description="RRM" evidence="4">
    <location>
        <begin position="238"/>
        <end position="314"/>
    </location>
</feature>
<feature type="compositionally biased region" description="Basic and acidic residues" evidence="3">
    <location>
        <begin position="214"/>
        <end position="233"/>
    </location>
</feature>
<feature type="region of interest" description="Disordered" evidence="3">
    <location>
        <begin position="1"/>
        <end position="133"/>
    </location>
</feature>